<keyword evidence="1" id="KW-0614">Plasmid</keyword>
<dbReference type="AlphaFoldDB" id="A6MNA3"/>
<name>A6MNA3_9DEIN</name>
<dbReference type="RefSeq" id="WP_012477612.1">
    <property type="nucleotide sequence ID" value="NC_010890.1"/>
</dbReference>
<reference evidence="1" key="1">
    <citation type="journal article" date="2007" name="Plasmid">
        <title>Sequence analysis and characterizations of two novel plasmids isolated from Thermus sp. 4C.</title>
        <authorList>
            <person name="Ruan L."/>
            <person name="Xu X."/>
        </authorList>
    </citation>
    <scope>NUCLEOTIDE SEQUENCE</scope>
    <source>
        <strain evidence="1">4C</strain>
        <plasmid evidence="1">pS4C</plasmid>
    </source>
</reference>
<geneLocation type="plasmid" evidence="1">
    <name>pS4C</name>
</geneLocation>
<protein>
    <submittedName>
        <fullName evidence="1">Uncharacterized protein</fullName>
    </submittedName>
</protein>
<proteinExistence type="predicted"/>
<accession>A6MNA3</accession>
<evidence type="ECO:0000313" key="1">
    <source>
        <dbReference type="EMBL" id="ABQ95648.1"/>
    </source>
</evidence>
<organism evidence="1">
    <name type="scientific">Thermus sp. 4C</name>
    <dbReference type="NCBI Taxonomy" id="446041"/>
    <lineage>
        <taxon>Bacteria</taxon>
        <taxon>Thermotogati</taxon>
        <taxon>Deinococcota</taxon>
        <taxon>Deinococci</taxon>
        <taxon>Thermales</taxon>
        <taxon>Thermaceae</taxon>
        <taxon>Thermus</taxon>
    </lineage>
</organism>
<dbReference type="EMBL" id="EF407947">
    <property type="protein sequence ID" value="ABQ95648.1"/>
    <property type="molecule type" value="Genomic_DNA"/>
</dbReference>
<sequence length="121" mass="13126">MSPYTLTPFVLEAIEKALPGTSPLPAYTTSKKISVIAGTLYLRVFPKEAPNGLFSGQELVDHLRKGKNLFLVNPGLHEGLLFLYLRPLPFSQIPEVLDWPTLTLAAASKVHLPAYALGGGL</sequence>